<evidence type="ECO:0000256" key="2">
    <source>
        <dbReference type="ARBA" id="ARBA00023319"/>
    </source>
</evidence>
<keyword evidence="1" id="KW-1015">Disulfide bond</keyword>
<feature type="domain" description="Ig-like" evidence="5">
    <location>
        <begin position="8"/>
        <end position="150"/>
    </location>
</feature>
<keyword evidence="4" id="KW-0472">Membrane</keyword>
<dbReference type="Gene3D" id="2.60.40.10">
    <property type="entry name" value="Immunoglobulins"/>
    <property type="match status" value="1"/>
</dbReference>
<proteinExistence type="predicted"/>
<gene>
    <name evidence="7" type="primary">LOC110152677</name>
</gene>
<keyword evidence="4" id="KW-1133">Transmembrane helix</keyword>
<reference evidence="6" key="1">
    <citation type="journal article" date="2022" name="J. Hered.">
        <title>A De Novo Chromosome-Level Genome Assembly of the White-Tailed Deer, Odocoileus Virginianus.</title>
        <authorList>
            <person name="London E.W."/>
            <person name="Roca A.L."/>
            <person name="Novakofski J.E."/>
            <person name="Mateus-Pinilla N.E."/>
        </authorList>
    </citation>
    <scope>NUCLEOTIDE SEQUENCE [LARGE SCALE GENOMIC DNA]</scope>
</reference>
<dbReference type="PROSITE" id="PS50835">
    <property type="entry name" value="IG_LIKE"/>
    <property type="match status" value="1"/>
</dbReference>
<evidence type="ECO:0000256" key="4">
    <source>
        <dbReference type="SAM" id="Phobius"/>
    </source>
</evidence>
<feature type="region of interest" description="Disordered" evidence="3">
    <location>
        <begin position="218"/>
        <end position="243"/>
    </location>
</feature>
<keyword evidence="6" id="KW-1185">Reference proteome</keyword>
<feature type="region of interest" description="Disordered" evidence="3">
    <location>
        <begin position="288"/>
        <end position="313"/>
    </location>
</feature>
<dbReference type="PANTHER" id="PTHR11738:SF129">
    <property type="entry name" value="LEUKOCYTE-ASSOCIATED IMMUNOGLOBULIN-LIKE RECEPTOR 1"/>
    <property type="match status" value="1"/>
</dbReference>
<reference evidence="7" key="2">
    <citation type="submission" date="2025-08" db="UniProtKB">
        <authorList>
            <consortium name="RefSeq"/>
        </authorList>
    </citation>
    <scope>IDENTIFICATION</scope>
    <source>
        <tissue evidence="7">Tongue muscle</tissue>
    </source>
</reference>
<accession>A0ABM4GSU7</accession>
<name>A0ABM4GSU7_ODOVR</name>
<dbReference type="Proteomes" id="UP001652640">
    <property type="component" value="Chromosome 20"/>
</dbReference>
<dbReference type="SUPFAM" id="SSF48726">
    <property type="entry name" value="Immunoglobulin"/>
    <property type="match status" value="1"/>
</dbReference>
<dbReference type="InterPro" id="IPR013783">
    <property type="entry name" value="Ig-like_fold"/>
</dbReference>
<evidence type="ECO:0000313" key="7">
    <source>
        <dbReference type="RefSeq" id="XP_070306394.1"/>
    </source>
</evidence>
<sequence length="313" mass="33500">MGRRPPTPRLLEAPELQPMRKPRGGRLLTSASLPALCLAQMACTQQGQTVGSCSPLPGTLPRPSISAEPGSVVPWGRPVSIVCRGPARVRSFRLEKDNRSYYKDVAVTSGGEQETEARFTIIALHEDAVGHYHCIYQIDSRWSELSEALSLEGTTEAVSALPTGPPAGGSSPTAQCCSSAAPTGLSTEQVYILIGVSVAFLLCLFLLVLLLLHRQHRRKRGPPRSKDAEQRHQGRLSPAVDVLDGTPDVASVDRFPDMDGEVGTSTPAAGGLQEVTYAQLNHKPLTQRAARAVSPPSTEPLAESSTYATIARH</sequence>
<feature type="compositionally biased region" description="Polar residues" evidence="3">
    <location>
        <begin position="303"/>
        <end position="313"/>
    </location>
</feature>
<feature type="transmembrane region" description="Helical" evidence="4">
    <location>
        <begin position="190"/>
        <end position="212"/>
    </location>
</feature>
<dbReference type="GeneID" id="110152677"/>
<keyword evidence="2" id="KW-0393">Immunoglobulin domain</keyword>
<evidence type="ECO:0000256" key="3">
    <source>
        <dbReference type="SAM" id="MobiDB-lite"/>
    </source>
</evidence>
<dbReference type="InterPro" id="IPR050412">
    <property type="entry name" value="Ig-like_Receptors_ImmuneReg"/>
</dbReference>
<dbReference type="PANTHER" id="PTHR11738">
    <property type="entry name" value="MHC CLASS I NK CELL RECEPTOR"/>
    <property type="match status" value="1"/>
</dbReference>
<evidence type="ECO:0000259" key="5">
    <source>
        <dbReference type="PROSITE" id="PS50835"/>
    </source>
</evidence>
<evidence type="ECO:0000313" key="6">
    <source>
        <dbReference type="Proteomes" id="UP001652640"/>
    </source>
</evidence>
<evidence type="ECO:0000256" key="1">
    <source>
        <dbReference type="ARBA" id="ARBA00023157"/>
    </source>
</evidence>
<dbReference type="InterPro" id="IPR036179">
    <property type="entry name" value="Ig-like_dom_sf"/>
</dbReference>
<dbReference type="RefSeq" id="XP_070306394.1">
    <property type="nucleotide sequence ID" value="XM_070450293.1"/>
</dbReference>
<dbReference type="InterPro" id="IPR007110">
    <property type="entry name" value="Ig-like_dom"/>
</dbReference>
<organism evidence="6 7">
    <name type="scientific">Odocoileus virginianus</name>
    <name type="common">White-tailed deer</name>
    <dbReference type="NCBI Taxonomy" id="9874"/>
    <lineage>
        <taxon>Eukaryota</taxon>
        <taxon>Metazoa</taxon>
        <taxon>Chordata</taxon>
        <taxon>Craniata</taxon>
        <taxon>Vertebrata</taxon>
        <taxon>Euteleostomi</taxon>
        <taxon>Mammalia</taxon>
        <taxon>Eutheria</taxon>
        <taxon>Laurasiatheria</taxon>
        <taxon>Artiodactyla</taxon>
        <taxon>Ruminantia</taxon>
        <taxon>Pecora</taxon>
        <taxon>Cervidae</taxon>
        <taxon>Odocoileinae</taxon>
        <taxon>Odocoileus</taxon>
    </lineage>
</organism>
<keyword evidence="4" id="KW-0812">Transmembrane</keyword>
<protein>
    <submittedName>
        <fullName evidence="7">Leukocyte-associated immunoglobulin-like receptor 1 isoform X1</fullName>
    </submittedName>
</protein>